<feature type="domain" description="Serine hydrolase" evidence="1">
    <location>
        <begin position="79"/>
        <end position="310"/>
    </location>
</feature>
<dbReference type="SUPFAM" id="SSF53474">
    <property type="entry name" value="alpha/beta-Hydrolases"/>
    <property type="match status" value="1"/>
</dbReference>
<evidence type="ECO:0000259" key="1">
    <source>
        <dbReference type="Pfam" id="PF03959"/>
    </source>
</evidence>
<dbReference type="Gene3D" id="3.40.50.1820">
    <property type="entry name" value="alpha/beta hydrolase"/>
    <property type="match status" value="1"/>
</dbReference>
<keyword evidence="3" id="KW-1185">Reference proteome</keyword>
<protein>
    <recommendedName>
        <fullName evidence="1">Serine hydrolase domain-containing protein</fullName>
    </recommendedName>
</protein>
<dbReference type="InterPro" id="IPR005645">
    <property type="entry name" value="FSH-like_dom"/>
</dbReference>
<dbReference type="Gramene" id="OE9A065309T2">
    <property type="protein sequence ID" value="OE9A065309C2"/>
    <property type="gene ID" value="OE9A065309"/>
</dbReference>
<organism evidence="2 3">
    <name type="scientific">Olea europaea subsp. europaea</name>
    <dbReference type="NCBI Taxonomy" id="158383"/>
    <lineage>
        <taxon>Eukaryota</taxon>
        <taxon>Viridiplantae</taxon>
        <taxon>Streptophyta</taxon>
        <taxon>Embryophyta</taxon>
        <taxon>Tracheophyta</taxon>
        <taxon>Spermatophyta</taxon>
        <taxon>Magnoliopsida</taxon>
        <taxon>eudicotyledons</taxon>
        <taxon>Gunneridae</taxon>
        <taxon>Pentapetalae</taxon>
        <taxon>asterids</taxon>
        <taxon>lamiids</taxon>
        <taxon>Lamiales</taxon>
        <taxon>Oleaceae</taxon>
        <taxon>Oleeae</taxon>
        <taxon>Olea</taxon>
    </lineage>
</organism>
<dbReference type="OrthoDB" id="25002at2759"/>
<reference evidence="2 3" key="1">
    <citation type="submission" date="2019-12" db="EMBL/GenBank/DDBJ databases">
        <authorList>
            <person name="Alioto T."/>
            <person name="Alioto T."/>
            <person name="Gomez Garrido J."/>
        </authorList>
    </citation>
    <scope>NUCLEOTIDE SEQUENCE [LARGE SCALE GENOMIC DNA]</scope>
</reference>
<gene>
    <name evidence="2" type="ORF">OLEA9_A065309</name>
</gene>
<evidence type="ECO:0000313" key="3">
    <source>
        <dbReference type="Proteomes" id="UP000594638"/>
    </source>
</evidence>
<dbReference type="FunFam" id="3.40.50.1820:FF:000073">
    <property type="entry name" value="esterase OVCA2 isoform X6"/>
    <property type="match status" value="1"/>
</dbReference>
<dbReference type="Pfam" id="PF03959">
    <property type="entry name" value="FSH1"/>
    <property type="match status" value="1"/>
</dbReference>
<dbReference type="AlphaFoldDB" id="A0A8S0TEL3"/>
<dbReference type="Proteomes" id="UP000594638">
    <property type="component" value="Unassembled WGS sequence"/>
</dbReference>
<dbReference type="PANTHER" id="PTHR43268">
    <property type="entry name" value="THIOSULFATE SULFURTRANSFERASE/RHODANESE-LIKE DOMAIN-CONTAINING PROTEIN 2"/>
    <property type="match status" value="1"/>
</dbReference>
<accession>A0A8S0TEL3</accession>
<evidence type="ECO:0000313" key="2">
    <source>
        <dbReference type="EMBL" id="CAA3003610.1"/>
    </source>
</evidence>
<dbReference type="EMBL" id="CACTIH010005992">
    <property type="protein sequence ID" value="CAA3003610.1"/>
    <property type="molecule type" value="Genomic_DNA"/>
</dbReference>
<comment type="caution">
    <text evidence="2">The sequence shown here is derived from an EMBL/GenBank/DDBJ whole genome shotgun (WGS) entry which is preliminary data.</text>
</comment>
<name>A0A8S0TEL3_OLEEU</name>
<dbReference type="InterPro" id="IPR020936">
    <property type="entry name" value="TrhO"/>
</dbReference>
<sequence length="323" mass="36288">MLVLICDSCREQESLYVCELCQRNSKLVASISTTEDDMSEDVLSPVALEANSNLNQIRHSFSMSSRNDQHAATSTKPMRKLRILCLHGFRQNASSFKGRTASLAKKLKNMAELIFVDAPHELPFIYQHSPPDQNCESVQSEGSLPFINCNRKFAWLVAADYNGKSDAEWKMAKVPFDTAQYQQQTEAFDESLQRLKTIFLQAGPFDGILGFSQGAAMAALVCAQQRKLKGEIDFKFAILCSGFAVNMSEYSEGSISCPSLHIFGNTEVNDRQIESRASRHLASFFDRGCSVIIEHDLGHIIPTRSPYIDDIKDFLRQFLQFNT</sequence>
<dbReference type="InterPro" id="IPR029058">
    <property type="entry name" value="AB_hydrolase_fold"/>
</dbReference>
<proteinExistence type="predicted"/>
<dbReference type="PANTHER" id="PTHR43268:SF6">
    <property type="entry name" value="THIOSULFATE SULFURTRANSFERASE_RHODANESE-LIKE DOMAIN-CONTAINING PROTEIN 2"/>
    <property type="match status" value="1"/>
</dbReference>